<keyword evidence="7" id="KW-1185">Reference proteome</keyword>
<dbReference type="PANTHER" id="PTHR44329:SF288">
    <property type="entry name" value="MITOGEN-ACTIVATED PROTEIN KINASE KINASE KINASE 20"/>
    <property type="match status" value="1"/>
</dbReference>
<name>A0A397SR19_9GLOM</name>
<accession>A0A397SR19</accession>
<keyword evidence="4" id="KW-0067">ATP-binding</keyword>
<keyword evidence="2" id="KW-0547">Nucleotide-binding</keyword>
<evidence type="ECO:0000259" key="5">
    <source>
        <dbReference type="PROSITE" id="PS50011"/>
    </source>
</evidence>
<dbReference type="Gene3D" id="1.10.510.10">
    <property type="entry name" value="Transferase(Phosphotransferase) domain 1"/>
    <property type="match status" value="1"/>
</dbReference>
<reference evidence="6 7" key="1">
    <citation type="submission" date="2018-06" db="EMBL/GenBank/DDBJ databases">
        <title>Comparative genomics reveals the genomic features of Rhizophagus irregularis, R. cerebriforme, R. diaphanum and Gigaspora rosea, and their symbiotic lifestyle signature.</title>
        <authorList>
            <person name="Morin E."/>
            <person name="San Clemente H."/>
            <person name="Chen E.C.H."/>
            <person name="De La Providencia I."/>
            <person name="Hainaut M."/>
            <person name="Kuo A."/>
            <person name="Kohler A."/>
            <person name="Murat C."/>
            <person name="Tang N."/>
            <person name="Roy S."/>
            <person name="Loubradou J."/>
            <person name="Henrissat B."/>
            <person name="Grigoriev I.V."/>
            <person name="Corradi N."/>
            <person name="Roux C."/>
            <person name="Martin F.M."/>
        </authorList>
    </citation>
    <scope>NUCLEOTIDE SEQUENCE [LARGE SCALE GENOMIC DNA]</scope>
    <source>
        <strain evidence="6 7">DAOM 227022</strain>
    </source>
</reference>
<dbReference type="EMBL" id="QKYT01000257">
    <property type="protein sequence ID" value="RIA88573.1"/>
    <property type="molecule type" value="Genomic_DNA"/>
</dbReference>
<evidence type="ECO:0000256" key="2">
    <source>
        <dbReference type="ARBA" id="ARBA00022741"/>
    </source>
</evidence>
<dbReference type="PANTHER" id="PTHR44329">
    <property type="entry name" value="SERINE/THREONINE-PROTEIN KINASE TNNI3K-RELATED"/>
    <property type="match status" value="1"/>
</dbReference>
<dbReference type="AlphaFoldDB" id="A0A397SR19"/>
<evidence type="ECO:0000313" key="6">
    <source>
        <dbReference type="EMBL" id="RIA88573.1"/>
    </source>
</evidence>
<dbReference type="OrthoDB" id="2303587at2759"/>
<dbReference type="InterPro" id="IPR001245">
    <property type="entry name" value="Ser-Thr/Tyr_kinase_cat_dom"/>
</dbReference>
<evidence type="ECO:0000256" key="4">
    <source>
        <dbReference type="ARBA" id="ARBA00022840"/>
    </source>
</evidence>
<proteinExistence type="predicted"/>
<dbReference type="GO" id="GO:0005524">
    <property type="term" value="F:ATP binding"/>
    <property type="evidence" value="ECO:0007669"/>
    <property type="project" value="UniProtKB-KW"/>
</dbReference>
<dbReference type="Pfam" id="PF07714">
    <property type="entry name" value="PK_Tyr_Ser-Thr"/>
    <property type="match status" value="1"/>
</dbReference>
<dbReference type="GO" id="GO:0004674">
    <property type="term" value="F:protein serine/threonine kinase activity"/>
    <property type="evidence" value="ECO:0007669"/>
    <property type="project" value="TreeGrafter"/>
</dbReference>
<evidence type="ECO:0000256" key="1">
    <source>
        <dbReference type="ARBA" id="ARBA00022679"/>
    </source>
</evidence>
<dbReference type="Proteomes" id="UP000265703">
    <property type="component" value="Unassembled WGS sequence"/>
</dbReference>
<evidence type="ECO:0000256" key="3">
    <source>
        <dbReference type="ARBA" id="ARBA00022777"/>
    </source>
</evidence>
<sequence>MQMDSCKECGIENYTNLDNSLFQWCEVCDPKKLQAKFGEWTSGNKLIDEFIQQTQLHTNLYDTYLEWIEPSELSNVNHLEDGGFGSVYTATWSKGIRIYLKDKNCSHSILHNQVRTGPCTVALKTLNRLQTNIADIINEVKANFTCQHALFGISMVIGITKHPYTHEYAFVMWYYDKGNLRSTFKAEKGSIKWSNCVDSLYQIAIGLRSIHEKGWIHRDLHSGNVLTGDPTISALPDTHIGFVTISDFGLCKHINHGENEEDGKYGVIPYMAPELFDKDQQHTQASDIYALGIIMWELSAREPAFQNRGHDINLICDICNGLRPSIPHCTPSCWTELMQKCWSEDPSRRPTASEIIITIRDWYGAQGLKDNIKQQFEDAQIYREKQLTQMHERDPGAIYTSRLIPHVTKEMVLSRRLGDVTK</sequence>
<dbReference type="SUPFAM" id="SSF56112">
    <property type="entry name" value="Protein kinase-like (PK-like)"/>
    <property type="match status" value="1"/>
</dbReference>
<dbReference type="PROSITE" id="PS50011">
    <property type="entry name" value="PROTEIN_KINASE_DOM"/>
    <property type="match status" value="1"/>
</dbReference>
<dbReference type="InterPro" id="IPR000719">
    <property type="entry name" value="Prot_kinase_dom"/>
</dbReference>
<protein>
    <submittedName>
        <fullName evidence="6">Kinase-like domain-containing protein</fullName>
    </submittedName>
</protein>
<dbReference type="STRING" id="658196.A0A397SR19"/>
<evidence type="ECO:0000313" key="7">
    <source>
        <dbReference type="Proteomes" id="UP000265703"/>
    </source>
</evidence>
<feature type="domain" description="Protein kinase" evidence="5">
    <location>
        <begin position="73"/>
        <end position="363"/>
    </location>
</feature>
<gene>
    <name evidence="6" type="ORF">C1645_826150</name>
</gene>
<comment type="caution">
    <text evidence="6">The sequence shown here is derived from an EMBL/GenBank/DDBJ whole genome shotgun (WGS) entry which is preliminary data.</text>
</comment>
<dbReference type="InterPro" id="IPR011009">
    <property type="entry name" value="Kinase-like_dom_sf"/>
</dbReference>
<keyword evidence="1" id="KW-0808">Transferase</keyword>
<dbReference type="InterPro" id="IPR051681">
    <property type="entry name" value="Ser/Thr_Kinases-Pseudokinases"/>
</dbReference>
<keyword evidence="3 6" id="KW-0418">Kinase</keyword>
<organism evidence="6 7">
    <name type="scientific">Glomus cerebriforme</name>
    <dbReference type="NCBI Taxonomy" id="658196"/>
    <lineage>
        <taxon>Eukaryota</taxon>
        <taxon>Fungi</taxon>
        <taxon>Fungi incertae sedis</taxon>
        <taxon>Mucoromycota</taxon>
        <taxon>Glomeromycotina</taxon>
        <taxon>Glomeromycetes</taxon>
        <taxon>Glomerales</taxon>
        <taxon>Glomeraceae</taxon>
        <taxon>Glomus</taxon>
    </lineage>
</organism>